<keyword evidence="2 4" id="KW-0863">Zinc-finger</keyword>
<evidence type="ECO:0000256" key="5">
    <source>
        <dbReference type="SAM" id="MobiDB-lite"/>
    </source>
</evidence>
<proteinExistence type="predicted"/>
<dbReference type="PROSITE" id="PS50103">
    <property type="entry name" value="ZF_C3H1"/>
    <property type="match status" value="1"/>
</dbReference>
<dbReference type="InterPro" id="IPR036855">
    <property type="entry name" value="Znf_CCCH_sf"/>
</dbReference>
<organism evidence="7 8">
    <name type="scientific">Artemisia annua</name>
    <name type="common">Sweet wormwood</name>
    <dbReference type="NCBI Taxonomy" id="35608"/>
    <lineage>
        <taxon>Eukaryota</taxon>
        <taxon>Viridiplantae</taxon>
        <taxon>Streptophyta</taxon>
        <taxon>Embryophyta</taxon>
        <taxon>Tracheophyta</taxon>
        <taxon>Spermatophyta</taxon>
        <taxon>Magnoliopsida</taxon>
        <taxon>eudicotyledons</taxon>
        <taxon>Gunneridae</taxon>
        <taxon>Pentapetalae</taxon>
        <taxon>asterids</taxon>
        <taxon>campanulids</taxon>
        <taxon>Asterales</taxon>
        <taxon>Asteraceae</taxon>
        <taxon>Asteroideae</taxon>
        <taxon>Anthemideae</taxon>
        <taxon>Artemisiinae</taxon>
        <taxon>Artemisia</taxon>
    </lineage>
</organism>
<feature type="region of interest" description="Disordered" evidence="5">
    <location>
        <begin position="293"/>
        <end position="364"/>
    </location>
</feature>
<dbReference type="EMBL" id="PKPP01020482">
    <property type="protein sequence ID" value="PWA35197.1"/>
    <property type="molecule type" value="Genomic_DNA"/>
</dbReference>
<name>A0A2U1KEJ6_ARTAN</name>
<feature type="zinc finger region" description="C3H1-type" evidence="4">
    <location>
        <begin position="236"/>
        <end position="263"/>
    </location>
</feature>
<evidence type="ECO:0000256" key="1">
    <source>
        <dbReference type="ARBA" id="ARBA00022723"/>
    </source>
</evidence>
<feature type="domain" description="C3H1-type" evidence="6">
    <location>
        <begin position="236"/>
        <end position="263"/>
    </location>
</feature>
<dbReference type="Gene3D" id="4.10.1000.10">
    <property type="entry name" value="Zinc finger, CCCH-type"/>
    <property type="match status" value="1"/>
</dbReference>
<evidence type="ECO:0000259" key="6">
    <source>
        <dbReference type="PROSITE" id="PS50103"/>
    </source>
</evidence>
<evidence type="ECO:0000313" key="7">
    <source>
        <dbReference type="EMBL" id="PWA35197.1"/>
    </source>
</evidence>
<reference evidence="7 8" key="1">
    <citation type="journal article" date="2018" name="Mol. Plant">
        <title>The genome of Artemisia annua provides insight into the evolution of Asteraceae family and artemisinin biosynthesis.</title>
        <authorList>
            <person name="Shen Q."/>
            <person name="Zhang L."/>
            <person name="Liao Z."/>
            <person name="Wang S."/>
            <person name="Yan T."/>
            <person name="Shi P."/>
            <person name="Liu M."/>
            <person name="Fu X."/>
            <person name="Pan Q."/>
            <person name="Wang Y."/>
            <person name="Lv Z."/>
            <person name="Lu X."/>
            <person name="Zhang F."/>
            <person name="Jiang W."/>
            <person name="Ma Y."/>
            <person name="Chen M."/>
            <person name="Hao X."/>
            <person name="Li L."/>
            <person name="Tang Y."/>
            <person name="Lv G."/>
            <person name="Zhou Y."/>
            <person name="Sun X."/>
            <person name="Brodelius P.E."/>
            <person name="Rose J.K.C."/>
            <person name="Tang K."/>
        </authorList>
    </citation>
    <scope>NUCLEOTIDE SEQUENCE [LARGE SCALE GENOMIC DNA]</scope>
    <source>
        <strain evidence="8">cv. Huhao1</strain>
        <tissue evidence="7">Leaf</tissue>
    </source>
</reference>
<keyword evidence="3 4" id="KW-0862">Zinc</keyword>
<evidence type="ECO:0000256" key="3">
    <source>
        <dbReference type="ARBA" id="ARBA00022833"/>
    </source>
</evidence>
<evidence type="ECO:0000256" key="2">
    <source>
        <dbReference type="ARBA" id="ARBA00022771"/>
    </source>
</evidence>
<keyword evidence="8" id="KW-1185">Reference proteome</keyword>
<dbReference type="SMART" id="SM00356">
    <property type="entry name" value="ZnF_C3H1"/>
    <property type="match status" value="1"/>
</dbReference>
<dbReference type="Pfam" id="PF00642">
    <property type="entry name" value="zf-CCCH"/>
    <property type="match status" value="1"/>
</dbReference>
<keyword evidence="1 4" id="KW-0479">Metal-binding</keyword>
<evidence type="ECO:0000313" key="8">
    <source>
        <dbReference type="Proteomes" id="UP000245207"/>
    </source>
</evidence>
<gene>
    <name evidence="7" type="ORF">CTI12_AA593190</name>
</gene>
<feature type="compositionally biased region" description="Polar residues" evidence="5">
    <location>
        <begin position="299"/>
        <end position="320"/>
    </location>
</feature>
<dbReference type="GO" id="GO:0008270">
    <property type="term" value="F:zinc ion binding"/>
    <property type="evidence" value="ECO:0007669"/>
    <property type="project" value="UniProtKB-KW"/>
</dbReference>
<sequence length="364" mass="40743">MAGDDPIITNTTPTSTNKIIPFNIPIRLSLEKHNYTSWCSFLKIHLGSFGLKAHIEGSSISSTDPEWSKQDDLVKVWILGTLEESLQDQVVATPGNAKALWDHIKDLFHDNKDARAITLDSELRSIKLGNLTINAYCTKIRAMADRLANLGEKVSDKNLVMYALNGLDARYKGIARLIRHSQPLPTFENARNMLLLEESNLEEPADQCSNYDSSSSSPTVLMATKTDTKGTHPKTQSLPQLCNHFNKGSCKFGDRCKFIHDHRNRSGLATKGNTTRSQTWNSYHPNQHVSWTPPGLYQARQSLGPTHSHPQPFTSPRQPLTSPPQPTVYAAPINPMQAHHQAQSYPQAHHVQPLRQHYQAHLAQ</sequence>
<dbReference type="Proteomes" id="UP000245207">
    <property type="component" value="Unassembled WGS sequence"/>
</dbReference>
<dbReference type="AlphaFoldDB" id="A0A2U1KEJ6"/>
<dbReference type="Pfam" id="PF14223">
    <property type="entry name" value="Retrotran_gag_2"/>
    <property type="match status" value="1"/>
</dbReference>
<dbReference type="InterPro" id="IPR000571">
    <property type="entry name" value="Znf_CCCH"/>
</dbReference>
<comment type="caution">
    <text evidence="7">The sequence shown here is derived from an EMBL/GenBank/DDBJ whole genome shotgun (WGS) entry which is preliminary data.</text>
</comment>
<dbReference type="PANTHER" id="PTHR47481">
    <property type="match status" value="1"/>
</dbReference>
<dbReference type="PANTHER" id="PTHR47481:SF41">
    <property type="entry name" value="COPIA-LIKE POLYPROTEIN_RETROTRANSPOSON"/>
    <property type="match status" value="1"/>
</dbReference>
<dbReference type="SUPFAM" id="SSF90229">
    <property type="entry name" value="CCCH zinc finger"/>
    <property type="match status" value="1"/>
</dbReference>
<dbReference type="OrthoDB" id="1729427at2759"/>
<evidence type="ECO:0000256" key="4">
    <source>
        <dbReference type="PROSITE-ProRule" id="PRU00723"/>
    </source>
</evidence>
<accession>A0A2U1KEJ6</accession>
<protein>
    <recommendedName>
        <fullName evidence="6">C3H1-type domain-containing protein</fullName>
    </recommendedName>
</protein>